<comment type="subunit">
    <text evidence="7">The complex is composed of two ATP-binding proteins (PotA), two transmembrane proteins (PotB and PotC) and a solute-binding protein (PotD).</text>
</comment>
<evidence type="ECO:0000256" key="7">
    <source>
        <dbReference type="RuleBase" id="RU364083"/>
    </source>
</evidence>
<dbReference type="GO" id="GO:0016887">
    <property type="term" value="F:ATP hydrolysis activity"/>
    <property type="evidence" value="ECO:0007669"/>
    <property type="project" value="InterPro"/>
</dbReference>
<dbReference type="FunFam" id="3.40.50.300:FF:000133">
    <property type="entry name" value="Spermidine/putrescine import ATP-binding protein PotA"/>
    <property type="match status" value="1"/>
</dbReference>
<dbReference type="InterPro" id="IPR017871">
    <property type="entry name" value="ABC_transporter-like_CS"/>
</dbReference>
<dbReference type="AlphaFoldDB" id="A0A1M6FEK1"/>
<comment type="similarity">
    <text evidence="7">Belongs to the ABC transporter superfamily. Spermidine/putrescine importer (TC 3.A.1.11.1) family.</text>
</comment>
<evidence type="ECO:0000313" key="9">
    <source>
        <dbReference type="EMBL" id="SHI96111.1"/>
    </source>
</evidence>
<dbReference type="InterPro" id="IPR027417">
    <property type="entry name" value="P-loop_NTPase"/>
</dbReference>
<dbReference type="GO" id="GO:0015417">
    <property type="term" value="F:ABC-type polyamine transporter activity"/>
    <property type="evidence" value="ECO:0007669"/>
    <property type="project" value="UniProtKB-EC"/>
</dbReference>
<dbReference type="PANTHER" id="PTHR42781:SF4">
    <property type="entry name" value="SPERMIDINE_PUTRESCINE IMPORT ATP-BINDING PROTEIN POTA"/>
    <property type="match status" value="1"/>
</dbReference>
<name>A0A1M6FEK1_9FIRM</name>
<keyword evidence="6 7" id="KW-0472">Membrane</keyword>
<evidence type="ECO:0000259" key="8">
    <source>
        <dbReference type="PROSITE" id="PS50893"/>
    </source>
</evidence>
<dbReference type="SUPFAM" id="SSF50331">
    <property type="entry name" value="MOP-like"/>
    <property type="match status" value="1"/>
</dbReference>
<evidence type="ECO:0000256" key="4">
    <source>
        <dbReference type="ARBA" id="ARBA00022840"/>
    </source>
</evidence>
<dbReference type="PANTHER" id="PTHR42781">
    <property type="entry name" value="SPERMIDINE/PUTRESCINE IMPORT ATP-BINDING PROTEIN POTA"/>
    <property type="match status" value="1"/>
</dbReference>
<dbReference type="InterPro" id="IPR005893">
    <property type="entry name" value="PotA-like"/>
</dbReference>
<dbReference type="InterPro" id="IPR013611">
    <property type="entry name" value="Transp-assoc_OB_typ2"/>
</dbReference>
<dbReference type="SMART" id="SM00382">
    <property type="entry name" value="AAA"/>
    <property type="match status" value="1"/>
</dbReference>
<dbReference type="Pfam" id="PF00005">
    <property type="entry name" value="ABC_tran"/>
    <property type="match status" value="1"/>
</dbReference>
<evidence type="ECO:0000256" key="3">
    <source>
        <dbReference type="ARBA" id="ARBA00022741"/>
    </source>
</evidence>
<evidence type="ECO:0000256" key="6">
    <source>
        <dbReference type="ARBA" id="ARBA00023136"/>
    </source>
</evidence>
<evidence type="ECO:0000256" key="5">
    <source>
        <dbReference type="ARBA" id="ARBA00022967"/>
    </source>
</evidence>
<sequence length="358" mass="40256">MSFLSIRNLTKKYDGVTVLDNISLDIEKGSFLSLLGPSGCGKTTTLRLLAGFEKCDGGTIEVNGKIINDIPVYNRNFGMVFQSYALFPHMTVEENIAYGLEQRKMSKKEIKEEVAKAIEMVKLTGLEKRKPKQMSGGQQQRVALARALVIKPDLLLLDESLSALDKKLRVEMQVELRQIQKKVGITTIFVTHDQEEALTLSDKIAVMKAGRIMQMGTSEEIYETPRNIFVASFLGQANFFKGSIEEKSGDIYTLKLRNGNVLKFKSHKDWKIGQLVALTIRPEKTGVSRVENELSIKGKVLFVTYVGDTTVYRIESMGQEVLAKKQNSGNDEKFNIGDTVYLNWKPENNLVLDWDGEE</sequence>
<dbReference type="SUPFAM" id="SSF52540">
    <property type="entry name" value="P-loop containing nucleoside triphosphate hydrolases"/>
    <property type="match status" value="1"/>
</dbReference>
<organism evidence="9 10">
    <name type="scientific">Lutispora thermophila DSM 19022</name>
    <dbReference type="NCBI Taxonomy" id="1122184"/>
    <lineage>
        <taxon>Bacteria</taxon>
        <taxon>Bacillati</taxon>
        <taxon>Bacillota</taxon>
        <taxon>Clostridia</taxon>
        <taxon>Lutisporales</taxon>
        <taxon>Lutisporaceae</taxon>
        <taxon>Lutispora</taxon>
    </lineage>
</organism>
<gene>
    <name evidence="7" type="primary">potA</name>
    <name evidence="9" type="ORF">SAMN02745176_01922</name>
</gene>
<dbReference type="NCBIfam" id="TIGR01187">
    <property type="entry name" value="potA"/>
    <property type="match status" value="1"/>
</dbReference>
<dbReference type="PROSITE" id="PS00211">
    <property type="entry name" value="ABC_TRANSPORTER_1"/>
    <property type="match status" value="1"/>
</dbReference>
<proteinExistence type="inferred from homology"/>
<dbReference type="InterPro" id="IPR008995">
    <property type="entry name" value="Mo/tungstate-bd_C_term_dom"/>
</dbReference>
<dbReference type="Gene3D" id="2.40.50.100">
    <property type="match status" value="1"/>
</dbReference>
<keyword evidence="10" id="KW-1185">Reference proteome</keyword>
<dbReference type="PROSITE" id="PS50893">
    <property type="entry name" value="ABC_TRANSPORTER_2"/>
    <property type="match status" value="1"/>
</dbReference>
<dbReference type="Proteomes" id="UP000184442">
    <property type="component" value="Unassembled WGS sequence"/>
</dbReference>
<dbReference type="STRING" id="1122184.SAMN02745176_01922"/>
<dbReference type="GO" id="GO:0043190">
    <property type="term" value="C:ATP-binding cassette (ABC) transporter complex"/>
    <property type="evidence" value="ECO:0007669"/>
    <property type="project" value="InterPro"/>
</dbReference>
<protein>
    <recommendedName>
        <fullName evidence="7">Spermidine/putrescine import ATP-binding protein PotA</fullName>
        <ecNumber evidence="7">7.6.2.11</ecNumber>
    </recommendedName>
</protein>
<reference evidence="9 10" key="1">
    <citation type="submission" date="2016-11" db="EMBL/GenBank/DDBJ databases">
        <authorList>
            <person name="Jaros S."/>
            <person name="Januszkiewicz K."/>
            <person name="Wedrychowicz H."/>
        </authorList>
    </citation>
    <scope>NUCLEOTIDE SEQUENCE [LARGE SCALE GENOMIC DNA]</scope>
    <source>
        <strain evidence="9 10">DSM 19022</strain>
    </source>
</reference>
<dbReference type="RefSeq" id="WP_073025991.1">
    <property type="nucleotide sequence ID" value="NZ_FQZS01000012.1"/>
</dbReference>
<dbReference type="Gene3D" id="3.40.50.300">
    <property type="entry name" value="P-loop containing nucleotide triphosphate hydrolases"/>
    <property type="match status" value="1"/>
</dbReference>
<evidence type="ECO:0000256" key="2">
    <source>
        <dbReference type="ARBA" id="ARBA00022475"/>
    </source>
</evidence>
<dbReference type="OrthoDB" id="9802264at2"/>
<dbReference type="InterPro" id="IPR003593">
    <property type="entry name" value="AAA+_ATPase"/>
</dbReference>
<keyword evidence="4 7" id="KW-0067">ATP-binding</keyword>
<comment type="catalytic activity">
    <reaction evidence="7">
        <text>ATP + H2O + polyamine-[polyamine-binding protein]Side 1 = ADP + phosphate + polyamineSide 2 + [polyamine-binding protein]Side 1.</text>
        <dbReference type="EC" id="7.6.2.11"/>
    </reaction>
</comment>
<keyword evidence="2 7" id="KW-1003">Cell membrane</keyword>
<keyword evidence="5 7" id="KW-1278">Translocase</keyword>
<keyword evidence="3 7" id="KW-0547">Nucleotide-binding</keyword>
<comment type="function">
    <text evidence="7">Part of the ABC transporter complex PotABCD involved in spermidine/putrescine import. Responsible for energy coupling to the transport system.</text>
</comment>
<dbReference type="GO" id="GO:0005524">
    <property type="term" value="F:ATP binding"/>
    <property type="evidence" value="ECO:0007669"/>
    <property type="project" value="UniProtKB-KW"/>
</dbReference>
<evidence type="ECO:0000313" key="10">
    <source>
        <dbReference type="Proteomes" id="UP000184442"/>
    </source>
</evidence>
<dbReference type="InterPro" id="IPR050093">
    <property type="entry name" value="ABC_SmlMolc_Importer"/>
</dbReference>
<accession>A0A1M6FEK1</accession>
<dbReference type="InterPro" id="IPR003439">
    <property type="entry name" value="ABC_transporter-like_ATP-bd"/>
</dbReference>
<dbReference type="EMBL" id="FQZS01000012">
    <property type="protein sequence ID" value="SHI96111.1"/>
    <property type="molecule type" value="Genomic_DNA"/>
</dbReference>
<evidence type="ECO:0000256" key="1">
    <source>
        <dbReference type="ARBA" id="ARBA00022448"/>
    </source>
</evidence>
<dbReference type="Pfam" id="PF08402">
    <property type="entry name" value="TOBE_2"/>
    <property type="match status" value="1"/>
</dbReference>
<dbReference type="EC" id="7.6.2.11" evidence="7"/>
<keyword evidence="1 7" id="KW-0813">Transport</keyword>
<feature type="domain" description="ABC transporter" evidence="8">
    <location>
        <begin position="4"/>
        <end position="234"/>
    </location>
</feature>